<organism evidence="1 2">
    <name type="scientific">Haladaptatus pallidirubidus</name>
    <dbReference type="NCBI Taxonomy" id="1008152"/>
    <lineage>
        <taxon>Archaea</taxon>
        <taxon>Methanobacteriati</taxon>
        <taxon>Methanobacteriota</taxon>
        <taxon>Stenosarchaea group</taxon>
        <taxon>Halobacteria</taxon>
        <taxon>Halobacteriales</taxon>
        <taxon>Haladaptataceae</taxon>
        <taxon>Haladaptatus</taxon>
    </lineage>
</organism>
<evidence type="ECO:0000313" key="1">
    <source>
        <dbReference type="EMBL" id="GAA5062588.1"/>
    </source>
</evidence>
<protein>
    <submittedName>
        <fullName evidence="1">Uncharacterized protein</fullName>
    </submittedName>
</protein>
<dbReference type="EMBL" id="BAABKX010000022">
    <property type="protein sequence ID" value="GAA5062588.1"/>
    <property type="molecule type" value="Genomic_DNA"/>
</dbReference>
<dbReference type="AlphaFoldDB" id="A0AAV3UPS1"/>
<dbReference type="RefSeq" id="WP_227777995.1">
    <property type="nucleotide sequence ID" value="NZ_BAABKX010000022.1"/>
</dbReference>
<sequence length="164" mass="18459">MSRLINLMRDYETEEGVDDDSSNLVAEASNAGKQLFETVQRSEQNTELMNFREKRVESQQVEDKYLNVLEHAKNVAKTNDVMVARLGYREVATRYGCAYKNDGYRVMEEMAERVPGVTYKESRPLSVDDTMGVGGHHIEITFGHPDLAGWMRAHEANAGGNGGR</sequence>
<reference evidence="1 2" key="1">
    <citation type="journal article" date="2019" name="Int. J. Syst. Evol. Microbiol.">
        <title>The Global Catalogue of Microorganisms (GCM) 10K type strain sequencing project: providing services to taxonomists for standard genome sequencing and annotation.</title>
        <authorList>
            <consortium name="The Broad Institute Genomics Platform"/>
            <consortium name="The Broad Institute Genome Sequencing Center for Infectious Disease"/>
            <person name="Wu L."/>
            <person name="Ma J."/>
        </authorList>
    </citation>
    <scope>NUCLEOTIDE SEQUENCE [LARGE SCALE GENOMIC DNA]</scope>
    <source>
        <strain evidence="1 2">JCM 17504</strain>
    </source>
</reference>
<name>A0AAV3UPS1_9EURY</name>
<comment type="caution">
    <text evidence="1">The sequence shown here is derived from an EMBL/GenBank/DDBJ whole genome shotgun (WGS) entry which is preliminary data.</text>
</comment>
<evidence type="ECO:0000313" key="2">
    <source>
        <dbReference type="Proteomes" id="UP001501729"/>
    </source>
</evidence>
<dbReference type="Proteomes" id="UP001501729">
    <property type="component" value="Unassembled WGS sequence"/>
</dbReference>
<gene>
    <name evidence="1" type="ORF">GCM10025751_50170</name>
</gene>
<keyword evidence="2" id="KW-1185">Reference proteome</keyword>
<proteinExistence type="predicted"/>
<dbReference type="GeneID" id="68616352"/>
<accession>A0AAV3UPS1</accession>